<dbReference type="GO" id="GO:0032051">
    <property type="term" value="F:clathrin light chain binding"/>
    <property type="evidence" value="ECO:0007669"/>
    <property type="project" value="InterPro"/>
</dbReference>
<keyword evidence="6" id="KW-0349">Heme</keyword>
<dbReference type="Gene3D" id="3.30.70.1230">
    <property type="entry name" value="Nucleotide cyclase"/>
    <property type="match status" value="1"/>
</dbReference>
<protein>
    <recommendedName>
        <fullName evidence="4">guanylate cyclase</fullName>
        <ecNumber evidence="4">4.6.1.2</ecNumber>
    </recommendedName>
</protein>
<dbReference type="Proteomes" id="UP000005239">
    <property type="component" value="Unassembled WGS sequence"/>
</dbReference>
<reference evidence="15" key="1">
    <citation type="journal article" date="2008" name="Nat. Genet.">
        <title>The Pristionchus pacificus genome provides a unique perspective on nematode lifestyle and parasitism.</title>
        <authorList>
            <person name="Dieterich C."/>
            <person name="Clifton S.W."/>
            <person name="Schuster L.N."/>
            <person name="Chinwalla A."/>
            <person name="Delehaunty K."/>
            <person name="Dinkelacker I."/>
            <person name="Fulton L."/>
            <person name="Fulton R."/>
            <person name="Godfrey J."/>
            <person name="Minx P."/>
            <person name="Mitreva M."/>
            <person name="Roeseler W."/>
            <person name="Tian H."/>
            <person name="Witte H."/>
            <person name="Yang S.P."/>
            <person name="Wilson R.K."/>
            <person name="Sommer R.J."/>
        </authorList>
    </citation>
    <scope>NUCLEOTIDE SEQUENCE [LARGE SCALE GENOMIC DNA]</scope>
    <source>
        <strain evidence="15">PS312</strain>
    </source>
</reference>
<dbReference type="FunFam" id="3.90.1520.10:FF:000005">
    <property type="entry name" value="Soluble guanylate cyclase gcy-36"/>
    <property type="match status" value="1"/>
</dbReference>
<dbReference type="PANTHER" id="PTHR45655:SF13">
    <property type="entry name" value="SOLUBLE GUANYLATE CYCLASE GCY-32-RELATED"/>
    <property type="match status" value="1"/>
</dbReference>
<comment type="cofactor">
    <cofactor evidence="2">
        <name>heme</name>
        <dbReference type="ChEBI" id="CHEBI:30413"/>
    </cofactor>
</comment>
<dbReference type="SUPFAM" id="SSF111126">
    <property type="entry name" value="Ligand-binding domain in the NO signalling and Golgi transport"/>
    <property type="match status" value="1"/>
</dbReference>
<reference evidence="14" key="2">
    <citation type="submission" date="2022-06" db="UniProtKB">
        <authorList>
            <consortium name="EnsemblMetazoa"/>
        </authorList>
    </citation>
    <scope>IDENTIFICATION</scope>
    <source>
        <strain evidence="14">PS312</strain>
    </source>
</reference>
<keyword evidence="11" id="KW-0342">GTP-binding</keyword>
<dbReference type="Gene3D" id="3.90.1520.10">
    <property type="entry name" value="H-NOX domain"/>
    <property type="match status" value="1"/>
</dbReference>
<evidence type="ECO:0000256" key="12">
    <source>
        <dbReference type="ARBA" id="ARBA00023239"/>
    </source>
</evidence>
<accession>A0A8R1YYQ6</accession>
<dbReference type="SMART" id="SM00044">
    <property type="entry name" value="CYCc"/>
    <property type="match status" value="1"/>
</dbReference>
<evidence type="ECO:0000256" key="3">
    <source>
        <dbReference type="ARBA" id="ARBA00004496"/>
    </source>
</evidence>
<dbReference type="GO" id="GO:0019934">
    <property type="term" value="P:cGMP-mediated signaling"/>
    <property type="evidence" value="ECO:0000318"/>
    <property type="project" value="GO_Central"/>
</dbReference>
<dbReference type="GO" id="GO:0070482">
    <property type="term" value="P:response to oxygen levels"/>
    <property type="evidence" value="ECO:0000318"/>
    <property type="project" value="GO_Central"/>
</dbReference>
<comment type="subcellular location">
    <subcellularLocation>
        <location evidence="3">Cytoplasm</location>
    </subcellularLocation>
</comment>
<evidence type="ECO:0000313" key="15">
    <source>
        <dbReference type="Proteomes" id="UP000005239"/>
    </source>
</evidence>
<dbReference type="SUPFAM" id="SSF55073">
    <property type="entry name" value="Nucleotide cyclase"/>
    <property type="match status" value="1"/>
</dbReference>
<proteinExistence type="predicted"/>
<dbReference type="AlphaFoldDB" id="A0A2A6CL09"/>
<evidence type="ECO:0000256" key="2">
    <source>
        <dbReference type="ARBA" id="ARBA00001971"/>
    </source>
</evidence>
<evidence type="ECO:0000256" key="11">
    <source>
        <dbReference type="ARBA" id="ARBA00023134"/>
    </source>
</evidence>
<dbReference type="InterPro" id="IPR001054">
    <property type="entry name" value="A/G_cyclase"/>
</dbReference>
<dbReference type="Gene3D" id="2.130.10.110">
    <property type="entry name" value="Clathrin heavy-chain terminal domain"/>
    <property type="match status" value="2"/>
</dbReference>
<name>A0A2A6CL09_PRIPA</name>
<dbReference type="GO" id="GO:0071439">
    <property type="term" value="C:clathrin complex"/>
    <property type="evidence" value="ECO:0007669"/>
    <property type="project" value="InterPro"/>
</dbReference>
<keyword evidence="6" id="KW-0479">Metal-binding</keyword>
<sequence>MANPIIIRELLQLNDFGIDSTQISFGEVSMESEKYIGCNHRANGSSELLIIDTEAPNKPLLLPISVESVIMHPRRKIIALKCGKTLRVIDLLNNCVVKQHKSKDVIIFWRWINEATISFIIHDGTVFHWALAGNSIPARMFVMDRKLRDNFRIIDIGCRDNNRICWKAPVNTMFSMKFDTDSPTSVHVSRKHGVVYLVTMLGFLHLFDVDSGLELYSCSISKDRIFHNADHSDGGFVAINRRGNISYVFIDEEVMSDKVSLWNEKIARKLSLRWTSLTRPNPNSIPTPTPLPPLAGSESSAHWKFVAEKLERERDDLAVRNRDLERKYRKALLMFGFIHESVRVLIVRTYGEEMWSNVLVRSGFESGKENIVNHYYKDSDTYLLIDSVSVLTKMTREQVWETYGGFLIEYTMEVGWDELVRSMSPNLKGFLDNLDSLHYFIDHVVYKANLRGPSFRCEENTDGTITLHYYTGRPGLYPIVKGVIREVARRVFEIEVSLTITGRTQRSVQMTIGERIEEHVIFQIKLDNQNNADNFIARKTPPVLESNENYLRMSSLDFATALPYHFIMDEECKLVFAGRELYNHLPRELLVVGTPMMRLFEITRPQIALDFDNICNFINAVFVLQARAGPGDSYQRNANSESSADDISHGQMMMLSSNKHIIYLCSPYVTSIPELLQYGMRLTAMPLHDATRDIILLNQQRLSDVEVNLQLEANNEQLETMARDLEKEREKTDALLKDLLPMSVAEQFLKNEDVEARQYEEASIMFSDVPNFAFIVTKCEPKQIVSMLNDLFTRFDRIIGFNENVYKVETVGDCYVTVTGVPEHIDDHAEILCHTALGMLWESREVKNPLTDEPVLVRIGIHSGPIVAGVIGGDKPKYCMYGNSLSVASSMETHSLPGRIQLSAKAHKCAARGGRFEFVSRGRIPIRGRGEMETFFLQRSFKKSIWEITKRPRGGFVTF</sequence>
<dbReference type="InterPro" id="IPR024096">
    <property type="entry name" value="NO_sig/Golgi_transp_ligand-bd"/>
</dbReference>
<dbReference type="GO" id="GO:0020037">
    <property type="term" value="F:heme binding"/>
    <property type="evidence" value="ECO:0007669"/>
    <property type="project" value="InterPro"/>
</dbReference>
<evidence type="ECO:0000256" key="5">
    <source>
        <dbReference type="ARBA" id="ARBA00022490"/>
    </source>
</evidence>
<keyword evidence="15" id="KW-1185">Reference proteome</keyword>
<dbReference type="Gene3D" id="3.30.450.260">
    <property type="entry name" value="Haem NO binding associated domain"/>
    <property type="match status" value="1"/>
</dbReference>
<dbReference type="SUPFAM" id="SSF50989">
    <property type="entry name" value="Clathrin heavy-chain terminal domain"/>
    <property type="match status" value="1"/>
</dbReference>
<keyword evidence="8" id="KW-0460">Magnesium</keyword>
<evidence type="ECO:0000256" key="10">
    <source>
        <dbReference type="ARBA" id="ARBA00023054"/>
    </source>
</evidence>
<dbReference type="InterPro" id="IPR042463">
    <property type="entry name" value="HNOB_dom_associated_sf"/>
</dbReference>
<keyword evidence="7" id="KW-0547">Nucleotide-binding</keyword>
<dbReference type="InterPro" id="IPR029787">
    <property type="entry name" value="Nucleotide_cyclase"/>
</dbReference>
<evidence type="ECO:0000313" key="14">
    <source>
        <dbReference type="EnsemblMetazoa" id="PPA41199.1"/>
    </source>
</evidence>
<dbReference type="GO" id="GO:0008074">
    <property type="term" value="C:guanylate cyclase complex, soluble"/>
    <property type="evidence" value="ECO:0000318"/>
    <property type="project" value="GO_Central"/>
</dbReference>
<keyword evidence="13" id="KW-0141">cGMP biosynthesis</keyword>
<evidence type="ECO:0000256" key="4">
    <source>
        <dbReference type="ARBA" id="ARBA00012202"/>
    </source>
</evidence>
<dbReference type="InterPro" id="IPR011645">
    <property type="entry name" value="HNOB_dom_associated"/>
</dbReference>
<dbReference type="GO" id="GO:0004383">
    <property type="term" value="F:guanylate cyclase activity"/>
    <property type="evidence" value="ECO:0000318"/>
    <property type="project" value="GO_Central"/>
</dbReference>
<evidence type="ECO:0000256" key="6">
    <source>
        <dbReference type="ARBA" id="ARBA00022617"/>
    </source>
</evidence>
<dbReference type="FunFam" id="3.30.70.1230:FF:000007">
    <property type="entry name" value="Guanylate cyclase soluble subunit alpha-3"/>
    <property type="match status" value="1"/>
</dbReference>
<evidence type="ECO:0000256" key="1">
    <source>
        <dbReference type="ARBA" id="ARBA00001436"/>
    </source>
</evidence>
<evidence type="ECO:0000256" key="9">
    <source>
        <dbReference type="ARBA" id="ARBA00023004"/>
    </source>
</evidence>
<dbReference type="PROSITE" id="PS50125">
    <property type="entry name" value="GUANYLATE_CYCLASE_2"/>
    <property type="match status" value="1"/>
</dbReference>
<dbReference type="PANTHER" id="PTHR45655">
    <property type="entry name" value="GUANYLATE CYCLASE SOLUBLE SUBUNIT BETA-2"/>
    <property type="match status" value="1"/>
</dbReference>
<accession>A0A2A6CL09</accession>
<dbReference type="CDD" id="cd07302">
    <property type="entry name" value="CHD"/>
    <property type="match status" value="1"/>
</dbReference>
<dbReference type="EC" id="4.6.1.2" evidence="4"/>
<dbReference type="EnsemblMetazoa" id="PPA41199.1">
    <property type="protein sequence ID" value="PPA41199.1"/>
    <property type="gene ID" value="WBGene00279568"/>
</dbReference>
<dbReference type="Pfam" id="PF07700">
    <property type="entry name" value="HNOB"/>
    <property type="match status" value="1"/>
</dbReference>
<dbReference type="InterPro" id="IPR038158">
    <property type="entry name" value="H-NOX_domain_sf"/>
</dbReference>
<keyword evidence="5" id="KW-0963">Cytoplasm</keyword>
<dbReference type="Gene3D" id="6.10.250.780">
    <property type="match status" value="1"/>
</dbReference>
<gene>
    <name evidence="14" type="primary">WBGene00279568</name>
</gene>
<dbReference type="OrthoDB" id="6127067at2759"/>
<evidence type="ECO:0000256" key="13">
    <source>
        <dbReference type="ARBA" id="ARBA00023293"/>
    </source>
</evidence>
<dbReference type="GO" id="GO:0030132">
    <property type="term" value="C:clathrin coat of coated pit"/>
    <property type="evidence" value="ECO:0007669"/>
    <property type="project" value="InterPro"/>
</dbReference>
<keyword evidence="9" id="KW-0408">Iron</keyword>
<dbReference type="GO" id="GO:0030130">
    <property type="term" value="C:clathrin coat of trans-Golgi network vesicle"/>
    <property type="evidence" value="ECO:0007669"/>
    <property type="project" value="InterPro"/>
</dbReference>
<keyword evidence="12" id="KW-0456">Lyase</keyword>
<dbReference type="GO" id="GO:0005198">
    <property type="term" value="F:structural molecule activity"/>
    <property type="evidence" value="ECO:0007669"/>
    <property type="project" value="InterPro"/>
</dbReference>
<dbReference type="InterPro" id="IPR016025">
    <property type="entry name" value="Clathrin_H-chain_N"/>
</dbReference>
<dbReference type="InterPro" id="IPR011644">
    <property type="entry name" value="Heme_NO-bd"/>
</dbReference>
<dbReference type="GO" id="GO:0016192">
    <property type="term" value="P:vesicle-mediated transport"/>
    <property type="evidence" value="ECO:0007669"/>
    <property type="project" value="InterPro"/>
</dbReference>
<evidence type="ECO:0000256" key="8">
    <source>
        <dbReference type="ARBA" id="ARBA00022842"/>
    </source>
</evidence>
<dbReference type="Pfam" id="PF00211">
    <property type="entry name" value="Guanylate_cyc"/>
    <property type="match status" value="1"/>
</dbReference>
<dbReference type="GO" id="GO:0005525">
    <property type="term" value="F:GTP binding"/>
    <property type="evidence" value="ECO:0007669"/>
    <property type="project" value="UniProtKB-KW"/>
</dbReference>
<evidence type="ECO:0000256" key="7">
    <source>
        <dbReference type="ARBA" id="ARBA00022741"/>
    </source>
</evidence>
<keyword evidence="10" id="KW-0175">Coiled coil</keyword>
<dbReference type="GO" id="GO:0006886">
    <property type="term" value="P:intracellular protein transport"/>
    <property type="evidence" value="ECO:0007669"/>
    <property type="project" value="InterPro"/>
</dbReference>
<dbReference type="Pfam" id="PF07701">
    <property type="entry name" value="HNOBA"/>
    <property type="match status" value="1"/>
</dbReference>
<comment type="catalytic activity">
    <reaction evidence="1">
        <text>GTP = 3',5'-cyclic GMP + diphosphate</text>
        <dbReference type="Rhea" id="RHEA:13665"/>
        <dbReference type="ChEBI" id="CHEBI:33019"/>
        <dbReference type="ChEBI" id="CHEBI:37565"/>
        <dbReference type="ChEBI" id="CHEBI:57746"/>
        <dbReference type="EC" id="4.6.1.2"/>
    </reaction>
</comment>
<organism evidence="14 15">
    <name type="scientific">Pristionchus pacificus</name>
    <name type="common">Parasitic nematode worm</name>
    <dbReference type="NCBI Taxonomy" id="54126"/>
    <lineage>
        <taxon>Eukaryota</taxon>
        <taxon>Metazoa</taxon>
        <taxon>Ecdysozoa</taxon>
        <taxon>Nematoda</taxon>
        <taxon>Chromadorea</taxon>
        <taxon>Rhabditida</taxon>
        <taxon>Rhabditina</taxon>
        <taxon>Diplogasteromorpha</taxon>
        <taxon>Diplogasteroidea</taxon>
        <taxon>Neodiplogasteridae</taxon>
        <taxon>Pristionchus</taxon>
    </lineage>
</organism>